<dbReference type="GeneID" id="95375270"/>
<evidence type="ECO:0000256" key="1">
    <source>
        <dbReference type="ARBA" id="ARBA00004418"/>
    </source>
</evidence>
<evidence type="ECO:0000256" key="6">
    <source>
        <dbReference type="ARBA" id="ARBA00070228"/>
    </source>
</evidence>
<dbReference type="AlphaFoldDB" id="A0A410WUS1"/>
<dbReference type="Proteomes" id="UP001527202">
    <property type="component" value="Unassembled WGS sequence"/>
</dbReference>
<dbReference type="InterPro" id="IPR010067">
    <property type="entry name" value="ABC_SsuA_sub-bd"/>
</dbReference>
<evidence type="ECO:0000313" key="10">
    <source>
        <dbReference type="EMBL" id="QAV18102.1"/>
    </source>
</evidence>
<dbReference type="OrthoDB" id="286202at2"/>
<feature type="chain" id="PRO_5039280140" description="Putative aliphatic sulfonates-binding protein" evidence="7">
    <location>
        <begin position="32"/>
        <end position="349"/>
    </location>
</feature>
<comment type="similarity">
    <text evidence="2">Belongs to the bacterial solute-binding protein SsuA/TauA family.</text>
</comment>
<evidence type="ECO:0000256" key="5">
    <source>
        <dbReference type="ARBA" id="ARBA00055538"/>
    </source>
</evidence>
<reference evidence="10 11" key="1">
    <citation type="submission" date="2018-01" db="EMBL/GenBank/DDBJ databases">
        <title>The whole genome sequencing and assembly of Paenibacillus chitinolyticus KCCM 41400 strain.</title>
        <authorList>
            <person name="Kim J.-Y."/>
            <person name="Park M.-K."/>
            <person name="Lee Y.-J."/>
            <person name="Yi H."/>
            <person name="Bahn Y.-S."/>
            <person name="Kim J.F."/>
            <person name="Lee D.-W."/>
        </authorList>
    </citation>
    <scope>NUCLEOTIDE SEQUENCE [LARGE SCALE GENOMIC DNA]</scope>
    <source>
        <strain evidence="10 11">KCCM 41400</strain>
    </source>
</reference>
<dbReference type="PANTHER" id="PTHR30024">
    <property type="entry name" value="ALIPHATIC SULFONATES-BINDING PROTEIN-RELATED"/>
    <property type="match status" value="1"/>
</dbReference>
<dbReference type="Pfam" id="PF09084">
    <property type="entry name" value="NMT1"/>
    <property type="match status" value="1"/>
</dbReference>
<evidence type="ECO:0000256" key="4">
    <source>
        <dbReference type="ARBA" id="ARBA00022729"/>
    </source>
</evidence>
<evidence type="ECO:0000256" key="3">
    <source>
        <dbReference type="ARBA" id="ARBA00022448"/>
    </source>
</evidence>
<dbReference type="GO" id="GO:0042626">
    <property type="term" value="F:ATPase-coupled transmembrane transporter activity"/>
    <property type="evidence" value="ECO:0007669"/>
    <property type="project" value="InterPro"/>
</dbReference>
<dbReference type="KEGG" id="pchi:PC41400_10675"/>
<dbReference type="EMBL" id="JAMDMJ010000011">
    <property type="protein sequence ID" value="MCY9596168.1"/>
    <property type="molecule type" value="Genomic_DNA"/>
</dbReference>
<accession>A0A410WUS1</accession>
<reference evidence="9 12" key="2">
    <citation type="submission" date="2022-05" db="EMBL/GenBank/DDBJ databases">
        <title>Genome Sequencing of Bee-Associated Microbes.</title>
        <authorList>
            <person name="Dunlap C."/>
        </authorList>
    </citation>
    <scope>NUCLEOTIDE SEQUENCE [LARGE SCALE GENOMIC DNA]</scope>
    <source>
        <strain evidence="9 12">NRRL B-23120</strain>
    </source>
</reference>
<dbReference type="CDD" id="cd13557">
    <property type="entry name" value="PBP2_SsuA"/>
    <property type="match status" value="1"/>
</dbReference>
<evidence type="ECO:0000259" key="8">
    <source>
        <dbReference type="SMART" id="SM00062"/>
    </source>
</evidence>
<feature type="signal peptide" evidence="7">
    <location>
        <begin position="1"/>
        <end position="31"/>
    </location>
</feature>
<dbReference type="PANTHER" id="PTHR30024:SF42">
    <property type="entry name" value="ALIPHATIC SULFONATES-BINDING PROTEIN-RELATED"/>
    <property type="match status" value="1"/>
</dbReference>
<evidence type="ECO:0000313" key="11">
    <source>
        <dbReference type="Proteomes" id="UP000288943"/>
    </source>
</evidence>
<dbReference type="GO" id="GO:0016020">
    <property type="term" value="C:membrane"/>
    <property type="evidence" value="ECO:0007669"/>
    <property type="project" value="InterPro"/>
</dbReference>
<dbReference type="FunFam" id="3.40.190.10:FF:000050">
    <property type="entry name" value="Sulfonate ABC transporter substrate-binding protein"/>
    <property type="match status" value="1"/>
</dbReference>
<dbReference type="InterPro" id="IPR001638">
    <property type="entry name" value="Solute-binding_3/MltF_N"/>
</dbReference>
<dbReference type="RefSeq" id="WP_042228767.1">
    <property type="nucleotide sequence ID" value="NZ_CP026520.1"/>
</dbReference>
<comment type="subcellular location">
    <subcellularLocation>
        <location evidence="1">Periplasm</location>
    </subcellularLocation>
</comment>
<keyword evidence="3" id="KW-0813">Transport</keyword>
<feature type="domain" description="Solute-binding protein family 3/N-terminal" evidence="8">
    <location>
        <begin position="58"/>
        <end position="275"/>
    </location>
</feature>
<organism evidence="10 11">
    <name type="scientific">Paenibacillus chitinolyticus</name>
    <dbReference type="NCBI Taxonomy" id="79263"/>
    <lineage>
        <taxon>Bacteria</taxon>
        <taxon>Bacillati</taxon>
        <taxon>Bacillota</taxon>
        <taxon>Bacilli</taxon>
        <taxon>Bacillales</taxon>
        <taxon>Paenibacillaceae</taxon>
        <taxon>Paenibacillus</taxon>
    </lineage>
</organism>
<dbReference type="EMBL" id="CP026520">
    <property type="protein sequence ID" value="QAV18102.1"/>
    <property type="molecule type" value="Genomic_DNA"/>
</dbReference>
<dbReference type="SMART" id="SM00062">
    <property type="entry name" value="PBPb"/>
    <property type="match status" value="1"/>
</dbReference>
<dbReference type="Gene3D" id="3.40.190.10">
    <property type="entry name" value="Periplasmic binding protein-like II"/>
    <property type="match status" value="2"/>
</dbReference>
<dbReference type="InterPro" id="IPR015168">
    <property type="entry name" value="SsuA/THI5"/>
</dbReference>
<dbReference type="Proteomes" id="UP000288943">
    <property type="component" value="Chromosome"/>
</dbReference>
<evidence type="ECO:0000313" key="9">
    <source>
        <dbReference type="EMBL" id="MCY9596168.1"/>
    </source>
</evidence>
<dbReference type="NCBIfam" id="TIGR01728">
    <property type="entry name" value="SsuA_fam"/>
    <property type="match status" value="1"/>
</dbReference>
<protein>
    <recommendedName>
        <fullName evidence="6">Putative aliphatic sulfonates-binding protein</fullName>
    </recommendedName>
</protein>
<proteinExistence type="inferred from homology"/>
<name>A0A410WUS1_9BACL</name>
<keyword evidence="12" id="KW-1185">Reference proteome</keyword>
<evidence type="ECO:0000256" key="2">
    <source>
        <dbReference type="ARBA" id="ARBA00010742"/>
    </source>
</evidence>
<sequence length="349" mass="37465">MTTISGWLKRSTRTKAWLAALMLTAAAVLSACSSGGDKGAAATTPNEAKSAVTGDSKVLRIGYQKGNTLNILKEHGNLEKRLKEKNITVEWKVFAGGNFLLEALTAGSIDFGHAADGSGVFAQAGGKPFVYVGCDLPNPEGMGIVVHAGSPVKTVADLKGKKIAVAKGGNHHYLAVLALEKAGLKLDDVKFVFVKDASEGRALFETKQVDALGSWDPFFASVENDLAPVTLTDGTGFSPNRTFYYANETFAKGNAELIKTILEEIDVSDKWANANKPEVVKQLTEALGIDRKAIERAVNRRMYGVENLSPEIIEPQQKLADTFHRIGLIGDKINVAPLMPVRQVWAIGK</sequence>
<evidence type="ECO:0000256" key="7">
    <source>
        <dbReference type="SAM" id="SignalP"/>
    </source>
</evidence>
<keyword evidence="4 7" id="KW-0732">Signal</keyword>
<evidence type="ECO:0000313" key="12">
    <source>
        <dbReference type="Proteomes" id="UP001527202"/>
    </source>
</evidence>
<dbReference type="SUPFAM" id="SSF53850">
    <property type="entry name" value="Periplasmic binding protein-like II"/>
    <property type="match status" value="1"/>
</dbReference>
<comment type="function">
    <text evidence="5">Part of a binding-protein-dependent transport system for aliphatic sulfonates. Putative binding protein.</text>
</comment>
<dbReference type="GO" id="GO:0042597">
    <property type="term" value="C:periplasmic space"/>
    <property type="evidence" value="ECO:0007669"/>
    <property type="project" value="UniProtKB-SubCell"/>
</dbReference>
<gene>
    <name evidence="9" type="ORF">M5X16_10315</name>
    <name evidence="10" type="ORF">PC41400_10675</name>
</gene>